<evidence type="ECO:0000256" key="1">
    <source>
        <dbReference type="SAM" id="MobiDB-lite"/>
    </source>
</evidence>
<organism evidence="2 3">
    <name type="scientific">Streptomyces sulfonofaciens</name>
    <dbReference type="NCBI Taxonomy" id="68272"/>
    <lineage>
        <taxon>Bacteria</taxon>
        <taxon>Bacillati</taxon>
        <taxon>Actinomycetota</taxon>
        <taxon>Actinomycetes</taxon>
        <taxon>Kitasatosporales</taxon>
        <taxon>Streptomycetaceae</taxon>
        <taxon>Streptomyces</taxon>
    </lineage>
</organism>
<feature type="compositionally biased region" description="Basic and acidic residues" evidence="1">
    <location>
        <begin position="376"/>
        <end position="385"/>
    </location>
</feature>
<keyword evidence="3" id="KW-1185">Reference proteome</keyword>
<dbReference type="EMBL" id="BNCD01000006">
    <property type="protein sequence ID" value="GHH77402.1"/>
    <property type="molecule type" value="Genomic_DNA"/>
</dbReference>
<dbReference type="RefSeq" id="WP_229924567.1">
    <property type="nucleotide sequence ID" value="NZ_BNCD01000006.1"/>
</dbReference>
<feature type="region of interest" description="Disordered" evidence="1">
    <location>
        <begin position="1"/>
        <end position="24"/>
    </location>
</feature>
<proteinExistence type="predicted"/>
<evidence type="ECO:0000313" key="3">
    <source>
        <dbReference type="Proteomes" id="UP000603708"/>
    </source>
</evidence>
<accession>A0A919G3K4</accession>
<gene>
    <name evidence="2" type="ORF">GCM10018793_25390</name>
</gene>
<reference evidence="2" key="2">
    <citation type="submission" date="2020-09" db="EMBL/GenBank/DDBJ databases">
        <authorList>
            <person name="Sun Q."/>
            <person name="Ohkuma M."/>
        </authorList>
    </citation>
    <scope>NUCLEOTIDE SEQUENCE</scope>
    <source>
        <strain evidence="2">JCM 5069</strain>
    </source>
</reference>
<comment type="caution">
    <text evidence="2">The sequence shown here is derived from an EMBL/GenBank/DDBJ whole genome shotgun (WGS) entry which is preliminary data.</text>
</comment>
<protein>
    <submittedName>
        <fullName evidence="2">Uncharacterized protein</fullName>
    </submittedName>
</protein>
<feature type="region of interest" description="Disordered" evidence="1">
    <location>
        <begin position="357"/>
        <end position="398"/>
    </location>
</feature>
<dbReference type="Proteomes" id="UP000603708">
    <property type="component" value="Unassembled WGS sequence"/>
</dbReference>
<evidence type="ECO:0000313" key="2">
    <source>
        <dbReference type="EMBL" id="GHH77402.1"/>
    </source>
</evidence>
<name>A0A919G3K4_9ACTN</name>
<dbReference type="AlphaFoldDB" id="A0A919G3K4"/>
<reference evidence="2" key="1">
    <citation type="journal article" date="2014" name="Int. J. Syst. Evol. Microbiol.">
        <title>Complete genome sequence of Corynebacterium casei LMG S-19264T (=DSM 44701T), isolated from a smear-ripened cheese.</title>
        <authorList>
            <consortium name="US DOE Joint Genome Institute (JGI-PGF)"/>
            <person name="Walter F."/>
            <person name="Albersmeier A."/>
            <person name="Kalinowski J."/>
            <person name="Ruckert C."/>
        </authorList>
    </citation>
    <scope>NUCLEOTIDE SEQUENCE</scope>
    <source>
        <strain evidence="2">JCM 5069</strain>
    </source>
</reference>
<feature type="compositionally biased region" description="Gly residues" evidence="1">
    <location>
        <begin position="1"/>
        <end position="19"/>
    </location>
</feature>
<sequence>MLKGDGGGAPPGIGGPDGGAGRRWDDRGASAMEYVGAVIVMAAVVTSLMATDVGRSVADRFRSEVCRVLGEDCGAGKPPDGVPLTDTDFEPPLCQISSITDKAGSKAKILFFEIGNEYGFQEQHFKANTDVNHDGKVDDRDELVYLTFTDAASVAAKKDWKPGAKVGKFGSDKVELGAGVKVTNGDTWVFQSPEEAQKFRDDIEKLQMYKMRRESPGGADTSLGDGLLYLFGTGPLKDEEDTEKRVKQALGDNRQITYGKIGIDLSAAGGMKLSAGDEKKLSASLGGNFKFSPEATWTDNKYSNTKSYTYSASIDYGTKVGYNAGPISGDFSANTTQTGTITVTKDKKTGKLIRIDMTRTVEQGGQKDGASAGGDNGKDGKDKRGGSGSAKGGDSTTGIRVVTNSVSFDPGPAGDKDRAVAQTWLDGSGDNAAPFTYMFGDHAPTKRPGSDDPFGQLLFDKGKSSRTLYTGRTDAAEYGFELNLGLSLGFSVSTEKKEEMLNDAQFLGAPHGGQRAYLPYSYCAK</sequence>